<dbReference type="GO" id="GO:0030672">
    <property type="term" value="C:synaptic vesicle membrane"/>
    <property type="evidence" value="ECO:0007669"/>
    <property type="project" value="TreeGrafter"/>
</dbReference>
<evidence type="ECO:0000256" key="2">
    <source>
        <dbReference type="ARBA" id="ARBA00022837"/>
    </source>
</evidence>
<keyword evidence="1" id="KW-0479">Metal-binding</keyword>
<reference evidence="5 6" key="1">
    <citation type="submission" date="2024-03" db="EMBL/GenBank/DDBJ databases">
        <title>Adaptation during the transition from Ophiocordyceps entomopathogen to insect associate is accompanied by gene loss and intensified selection.</title>
        <authorList>
            <person name="Ward C.M."/>
            <person name="Onetto C.A."/>
            <person name="Borneman A.R."/>
        </authorList>
    </citation>
    <scope>NUCLEOTIDE SEQUENCE [LARGE SCALE GENOMIC DNA]</scope>
    <source>
        <strain evidence="5">AWRI1</strain>
        <tissue evidence="5">Single Adult Female</tissue>
    </source>
</reference>
<dbReference type="EMBL" id="JBBCAQ010000032">
    <property type="protein sequence ID" value="KAK7584278.1"/>
    <property type="molecule type" value="Genomic_DNA"/>
</dbReference>
<dbReference type="Gene3D" id="2.60.40.150">
    <property type="entry name" value="C2 domain"/>
    <property type="match status" value="1"/>
</dbReference>
<evidence type="ECO:0000259" key="4">
    <source>
        <dbReference type="PROSITE" id="PS50004"/>
    </source>
</evidence>
<dbReference type="InterPro" id="IPR035892">
    <property type="entry name" value="C2_domain_sf"/>
</dbReference>
<sequence length="390" mass="43501">MCLDVGVSAKFRCNVSTRSLKETQHLLKGKLSKKHLSKSASELQHQGERKGLHRTITTDKRGGWSESSPKHQQHHRAGMPPDSLAKHATVVQKTQAFFASLKERWWKNRCREKDPTSPTEYLFQEISSNFPKTAVNVTGIDGTDVEDVCIEESLDKIKSLRSHEGGYGADTSEDSSSATPSSQSPFHKVLKKTASTISQTLGALSGNLESKESEKAEDTNGTTFRDCLTDEGTTTEATKVTEQTITAQMEEIEKEQDSDAGVLTKETILRQYSFYHLRIHLKCGRNLIAKDKNGTSDPYVKFKIGGKLVYKSKTVYRDLNPLWDESFMLPIEDPFQPVQIKANSEKKKKDQKIKPSTNSCVENSTDLESPRLTSPASGSQGRGMKWDTIP</sequence>
<evidence type="ECO:0000313" key="6">
    <source>
        <dbReference type="Proteomes" id="UP001367676"/>
    </source>
</evidence>
<dbReference type="PANTHER" id="PTHR45911">
    <property type="entry name" value="C2 DOMAIN-CONTAINING PROTEIN"/>
    <property type="match status" value="1"/>
</dbReference>
<feature type="compositionally biased region" description="Low complexity" evidence="3">
    <location>
        <begin position="174"/>
        <end position="185"/>
    </location>
</feature>
<proteinExistence type="predicted"/>
<dbReference type="PANTHER" id="PTHR45911:SF4">
    <property type="entry name" value="MULTIPLE C2 AND TRANSMEMBRANE DOMAIN-CONTAINING PROTEIN"/>
    <property type="match status" value="1"/>
</dbReference>
<comment type="caution">
    <text evidence="5">The sequence shown here is derived from an EMBL/GenBank/DDBJ whole genome shotgun (WGS) entry which is preliminary data.</text>
</comment>
<dbReference type="PROSITE" id="PS50004">
    <property type="entry name" value="C2"/>
    <property type="match status" value="1"/>
</dbReference>
<dbReference type="SUPFAM" id="SSF49562">
    <property type="entry name" value="C2 domain (Calcium/lipid-binding domain, CaLB)"/>
    <property type="match status" value="1"/>
</dbReference>
<protein>
    <recommendedName>
        <fullName evidence="4">C2 domain-containing protein</fullName>
    </recommendedName>
</protein>
<evidence type="ECO:0000256" key="1">
    <source>
        <dbReference type="ARBA" id="ARBA00022723"/>
    </source>
</evidence>
<evidence type="ECO:0000256" key="3">
    <source>
        <dbReference type="SAM" id="MobiDB-lite"/>
    </source>
</evidence>
<gene>
    <name evidence="5" type="ORF">V9T40_005241</name>
</gene>
<organism evidence="5 6">
    <name type="scientific">Parthenolecanium corni</name>
    <dbReference type="NCBI Taxonomy" id="536013"/>
    <lineage>
        <taxon>Eukaryota</taxon>
        <taxon>Metazoa</taxon>
        <taxon>Ecdysozoa</taxon>
        <taxon>Arthropoda</taxon>
        <taxon>Hexapoda</taxon>
        <taxon>Insecta</taxon>
        <taxon>Pterygota</taxon>
        <taxon>Neoptera</taxon>
        <taxon>Paraneoptera</taxon>
        <taxon>Hemiptera</taxon>
        <taxon>Sternorrhyncha</taxon>
        <taxon>Coccoidea</taxon>
        <taxon>Coccidae</taxon>
        <taxon>Parthenolecanium</taxon>
    </lineage>
</organism>
<dbReference type="GO" id="GO:0005509">
    <property type="term" value="F:calcium ion binding"/>
    <property type="evidence" value="ECO:0007669"/>
    <property type="project" value="TreeGrafter"/>
</dbReference>
<name>A0AAN9TDG5_9HEMI</name>
<dbReference type="InterPro" id="IPR000008">
    <property type="entry name" value="C2_dom"/>
</dbReference>
<evidence type="ECO:0000313" key="5">
    <source>
        <dbReference type="EMBL" id="KAK7584278.1"/>
    </source>
</evidence>
<dbReference type="SMART" id="SM00239">
    <property type="entry name" value="C2"/>
    <property type="match status" value="1"/>
</dbReference>
<feature type="region of interest" description="Disordered" evidence="3">
    <location>
        <begin position="161"/>
        <end position="187"/>
    </location>
</feature>
<feature type="domain" description="C2" evidence="4">
    <location>
        <begin position="258"/>
        <end position="380"/>
    </location>
</feature>
<keyword evidence="6" id="KW-1185">Reference proteome</keyword>
<dbReference type="AlphaFoldDB" id="A0AAN9TDG5"/>
<feature type="compositionally biased region" description="Basic and acidic residues" evidence="3">
    <location>
        <begin position="45"/>
        <end position="63"/>
    </location>
</feature>
<feature type="region of interest" description="Disordered" evidence="3">
    <location>
        <begin position="203"/>
        <end position="231"/>
    </location>
</feature>
<dbReference type="Pfam" id="PF00168">
    <property type="entry name" value="C2"/>
    <property type="match status" value="1"/>
</dbReference>
<dbReference type="GO" id="GO:0046928">
    <property type="term" value="P:regulation of neurotransmitter secretion"/>
    <property type="evidence" value="ECO:0007669"/>
    <property type="project" value="TreeGrafter"/>
</dbReference>
<keyword evidence="2" id="KW-0106">Calcium</keyword>
<dbReference type="PRINTS" id="PR00360">
    <property type="entry name" value="C2DOMAIN"/>
</dbReference>
<feature type="region of interest" description="Disordered" evidence="3">
    <location>
        <begin position="343"/>
        <end position="390"/>
    </location>
</feature>
<feature type="compositionally biased region" description="Basic and acidic residues" evidence="3">
    <location>
        <begin position="209"/>
        <end position="218"/>
    </location>
</feature>
<feature type="compositionally biased region" description="Polar residues" evidence="3">
    <location>
        <begin position="354"/>
        <end position="379"/>
    </location>
</feature>
<accession>A0AAN9TDG5</accession>
<dbReference type="Proteomes" id="UP001367676">
    <property type="component" value="Unassembled WGS sequence"/>
</dbReference>
<feature type="region of interest" description="Disordered" evidence="3">
    <location>
        <begin position="31"/>
        <end position="80"/>
    </location>
</feature>